<keyword evidence="1" id="KW-0472">Membrane</keyword>
<name>A0A6J5MC05_9CAUD</name>
<proteinExistence type="predicted"/>
<protein>
    <submittedName>
        <fullName evidence="2">DNA end protector protein</fullName>
    </submittedName>
</protein>
<gene>
    <name evidence="2" type="ORF">UFOVP410_108</name>
</gene>
<evidence type="ECO:0000256" key="1">
    <source>
        <dbReference type="SAM" id="Phobius"/>
    </source>
</evidence>
<accession>A0A6J5MC05</accession>
<organism evidence="2">
    <name type="scientific">uncultured Caudovirales phage</name>
    <dbReference type="NCBI Taxonomy" id="2100421"/>
    <lineage>
        <taxon>Viruses</taxon>
        <taxon>Duplodnaviria</taxon>
        <taxon>Heunggongvirae</taxon>
        <taxon>Uroviricota</taxon>
        <taxon>Caudoviricetes</taxon>
        <taxon>Peduoviridae</taxon>
        <taxon>Maltschvirus</taxon>
        <taxon>Maltschvirus maltsch</taxon>
    </lineage>
</organism>
<sequence>MKLTKKYTSLLEAIEKNSDSRLRTVQALDWYRKKILEYFGSKNIDARTIYGSNRTKKRFIPGDIVTFRYKPKLKDVLPYYDTYPLVLILKIIPGGFIGLNFHYIDPRSRAYFMDVLYDYLKYYAQSKELKINITYDKLANTPRLSYYRPCIKRYLNSNIGNMFYILSPDEWNIALFLPTESFVKETKEEVWGESKKIIGK</sequence>
<keyword evidence="1" id="KW-1133">Transmembrane helix</keyword>
<feature type="transmembrane region" description="Helical" evidence="1">
    <location>
        <begin position="83"/>
        <end position="103"/>
    </location>
</feature>
<keyword evidence="1" id="KW-0812">Transmembrane</keyword>
<evidence type="ECO:0000313" key="2">
    <source>
        <dbReference type="EMBL" id="CAB4141269.1"/>
    </source>
</evidence>
<dbReference type="EMBL" id="LR796388">
    <property type="protein sequence ID" value="CAB4141269.1"/>
    <property type="molecule type" value="Genomic_DNA"/>
</dbReference>
<reference evidence="2" key="1">
    <citation type="submission" date="2020-04" db="EMBL/GenBank/DDBJ databases">
        <authorList>
            <person name="Chiriac C."/>
            <person name="Salcher M."/>
            <person name="Ghai R."/>
            <person name="Kavagutti S V."/>
        </authorList>
    </citation>
    <scope>NUCLEOTIDE SEQUENCE</scope>
</reference>